<accession>A0A3P1B7Z8</accession>
<dbReference type="EMBL" id="RQTJ01000002">
    <property type="protein sequence ID" value="RRA96693.1"/>
    <property type="molecule type" value="Genomic_DNA"/>
</dbReference>
<keyword evidence="3" id="KW-1185">Reference proteome</keyword>
<comment type="caution">
    <text evidence="2">The sequence shown here is derived from an EMBL/GenBank/DDBJ whole genome shotgun (WGS) entry which is preliminary data.</text>
</comment>
<name>A0A3P1B7Z8_9FLAO</name>
<organism evidence="2 3">
    <name type="scientific">Paenimyroides viscosum</name>
    <dbReference type="NCBI Taxonomy" id="2488729"/>
    <lineage>
        <taxon>Bacteria</taxon>
        <taxon>Pseudomonadati</taxon>
        <taxon>Bacteroidota</taxon>
        <taxon>Flavobacteriia</taxon>
        <taxon>Flavobacteriales</taxon>
        <taxon>Flavobacteriaceae</taxon>
        <taxon>Paenimyroides</taxon>
    </lineage>
</organism>
<evidence type="ECO:0000256" key="1">
    <source>
        <dbReference type="SAM" id="SignalP"/>
    </source>
</evidence>
<keyword evidence="1" id="KW-0732">Signal</keyword>
<feature type="chain" id="PRO_5018239182" evidence="1">
    <location>
        <begin position="20"/>
        <end position="131"/>
    </location>
</feature>
<protein>
    <submittedName>
        <fullName evidence="2">Uncharacterized protein</fullName>
    </submittedName>
</protein>
<evidence type="ECO:0000313" key="3">
    <source>
        <dbReference type="Proteomes" id="UP000268372"/>
    </source>
</evidence>
<reference evidence="2 3" key="1">
    <citation type="submission" date="2018-11" db="EMBL/GenBank/DDBJ databases">
        <title>Flavobacterium sp. nov., YIM 102796 draft genome.</title>
        <authorList>
            <person name="Li G."/>
            <person name="Jiang Y."/>
        </authorList>
    </citation>
    <scope>NUCLEOTIDE SEQUENCE [LARGE SCALE GENOMIC DNA]</scope>
    <source>
        <strain evidence="2 3">YIM 102796</strain>
    </source>
</reference>
<dbReference type="SUPFAM" id="SSF74653">
    <property type="entry name" value="TolA/TonB C-terminal domain"/>
    <property type="match status" value="1"/>
</dbReference>
<dbReference type="Gene3D" id="3.30.1150.10">
    <property type="match status" value="1"/>
</dbReference>
<dbReference type="RefSeq" id="WP_124898107.1">
    <property type="nucleotide sequence ID" value="NZ_RQTJ01000002.1"/>
</dbReference>
<feature type="signal peptide" evidence="1">
    <location>
        <begin position="1"/>
        <end position="19"/>
    </location>
</feature>
<evidence type="ECO:0000313" key="2">
    <source>
        <dbReference type="EMBL" id="RRA96693.1"/>
    </source>
</evidence>
<sequence length="131" mass="14939">MKNIFLAIFILFVGSQVVAQESDKVDNNKVHKFVQKKAEPKEGLKKFYEKMSEEFDSKKIPPVDTKEVRITIMLTVEKDGSLSNFTVLKDEFGIAEETIKILKNMPKWNPAQINGKATTSRFSFPIKISVN</sequence>
<dbReference type="Proteomes" id="UP000268372">
    <property type="component" value="Unassembled WGS sequence"/>
</dbReference>
<proteinExistence type="predicted"/>
<dbReference type="AlphaFoldDB" id="A0A3P1B7Z8"/>
<gene>
    <name evidence="2" type="ORF">EG242_01245</name>
</gene>
<dbReference type="OrthoDB" id="1095452at2"/>